<organism evidence="1 2">
    <name type="scientific">Bacillus pseudomycoides</name>
    <dbReference type="NCBI Taxonomy" id="64104"/>
    <lineage>
        <taxon>Bacteria</taxon>
        <taxon>Bacillati</taxon>
        <taxon>Bacillota</taxon>
        <taxon>Bacilli</taxon>
        <taxon>Bacillales</taxon>
        <taxon>Bacillaceae</taxon>
        <taxon>Bacillus</taxon>
        <taxon>Bacillus cereus group</taxon>
    </lineage>
</organism>
<dbReference type="EMBL" id="NVOR01000034">
    <property type="protein sequence ID" value="PED82495.1"/>
    <property type="molecule type" value="Genomic_DNA"/>
</dbReference>
<protein>
    <submittedName>
        <fullName evidence="1">Uncharacterized protein</fullName>
    </submittedName>
</protein>
<dbReference type="AlphaFoldDB" id="A0AA91ZT88"/>
<reference evidence="1 2" key="1">
    <citation type="submission" date="2017-09" db="EMBL/GenBank/DDBJ databases">
        <title>Large-scale bioinformatics analysis of Bacillus genomes uncovers conserved roles of natural products in bacterial physiology.</title>
        <authorList>
            <consortium name="Agbiome Team Llc"/>
            <person name="Bleich R.M."/>
            <person name="Grubbs K.J."/>
            <person name="Santa Maria K.C."/>
            <person name="Allen S.E."/>
            <person name="Farag S."/>
            <person name="Shank E.A."/>
            <person name="Bowers A."/>
        </authorList>
    </citation>
    <scope>NUCLEOTIDE SEQUENCE [LARGE SCALE GENOMIC DNA]</scope>
    <source>
        <strain evidence="1 2">AFS092012</strain>
    </source>
</reference>
<proteinExistence type="predicted"/>
<sequence>MFSFITSPLGVACSTVLIVSSKARKAIRKAAVKTTSAVLRIAGKIDSTDSEVIQETETIFYEPNENVDCMEDGVNDSDLNHPQESKVKTAIRRAAVRTTIVFLGIAEKIEETVSSLQEKWASLNKNNALNRA</sequence>
<name>A0AA91ZT88_9BACI</name>
<evidence type="ECO:0000313" key="2">
    <source>
        <dbReference type="Proteomes" id="UP000221020"/>
    </source>
</evidence>
<gene>
    <name evidence="1" type="ORF">CON65_12080</name>
</gene>
<accession>A0AA91ZT88</accession>
<dbReference type="Proteomes" id="UP000221020">
    <property type="component" value="Unassembled WGS sequence"/>
</dbReference>
<evidence type="ECO:0000313" key="1">
    <source>
        <dbReference type="EMBL" id="PED82495.1"/>
    </source>
</evidence>
<comment type="caution">
    <text evidence="1">The sequence shown here is derived from an EMBL/GenBank/DDBJ whole genome shotgun (WGS) entry which is preliminary data.</text>
</comment>
<dbReference type="RefSeq" id="WP_097894915.1">
    <property type="nucleotide sequence ID" value="NZ_NVOR01000034.1"/>
</dbReference>